<dbReference type="InterPro" id="IPR012338">
    <property type="entry name" value="Beta-lactam/transpept-like"/>
</dbReference>
<dbReference type="EMBL" id="JBHLUE010000036">
    <property type="protein sequence ID" value="MFC0568546.1"/>
    <property type="molecule type" value="Genomic_DNA"/>
</dbReference>
<dbReference type="GO" id="GO:0016787">
    <property type="term" value="F:hydrolase activity"/>
    <property type="evidence" value="ECO:0007669"/>
    <property type="project" value="UniProtKB-KW"/>
</dbReference>
<dbReference type="PANTHER" id="PTHR43319">
    <property type="entry name" value="BETA-LACTAMASE-RELATED"/>
    <property type="match status" value="1"/>
</dbReference>
<evidence type="ECO:0000313" key="2">
    <source>
        <dbReference type="EMBL" id="MFC0568546.1"/>
    </source>
</evidence>
<protein>
    <submittedName>
        <fullName evidence="2">Serine hydrolase domain-containing protein</fullName>
    </submittedName>
</protein>
<reference evidence="2 3" key="1">
    <citation type="submission" date="2024-09" db="EMBL/GenBank/DDBJ databases">
        <authorList>
            <person name="Sun Q."/>
            <person name="Mori K."/>
        </authorList>
    </citation>
    <scope>NUCLEOTIDE SEQUENCE [LARGE SCALE GENOMIC DNA]</scope>
    <source>
        <strain evidence="2 3">TBRC 2205</strain>
    </source>
</reference>
<keyword evidence="2" id="KW-0378">Hydrolase</keyword>
<dbReference type="InterPro" id="IPR001466">
    <property type="entry name" value="Beta-lactam-related"/>
</dbReference>
<dbReference type="InterPro" id="IPR052907">
    <property type="entry name" value="Beta-lactamase/esterase"/>
</dbReference>
<sequence length="367" mass="37896">MTRTGTDLEDRVRATLDGLAAADPAAGLQVAAYLHGRPVLDVCAGVADPATGRPVTAGTPIFSFSLGKGLASTVVHVLAERGVLDYDLRLARVWPEFGRNGKRDITLAHVLTHTAGLPELPAGCTVGDLTDWDRMCAVLAAATPVWAPGSRHGYHVWTYGWLVGEVVRRVTGRTISAVLAEEVAAPLGVPGELLFGVPEGDLDRLARLTDRGWSAALDALAGALPNLARAVPPGVRPDAALGNRRDVLRADIPAIGTVTARAAARMYAALLGEVDGVRLISADRLRRVSAPAVSGPDWTLGGELTGALGYGIEGPMFGCDGLGGSIAGAAPGLGLAFAATRTIVAVGDGDPLERLRTLVLDAVRADG</sequence>
<keyword evidence="3" id="KW-1185">Reference proteome</keyword>
<dbReference type="Pfam" id="PF00144">
    <property type="entry name" value="Beta-lactamase"/>
    <property type="match status" value="1"/>
</dbReference>
<name>A0ABV6P674_9ACTN</name>
<evidence type="ECO:0000259" key="1">
    <source>
        <dbReference type="Pfam" id="PF00144"/>
    </source>
</evidence>
<dbReference type="PANTHER" id="PTHR43319:SF3">
    <property type="entry name" value="BETA-LACTAMASE-RELATED DOMAIN-CONTAINING PROTEIN"/>
    <property type="match status" value="1"/>
</dbReference>
<proteinExistence type="predicted"/>
<dbReference type="SUPFAM" id="SSF56601">
    <property type="entry name" value="beta-lactamase/transpeptidase-like"/>
    <property type="match status" value="1"/>
</dbReference>
<dbReference type="Gene3D" id="3.40.710.10">
    <property type="entry name" value="DD-peptidase/beta-lactamase superfamily"/>
    <property type="match status" value="1"/>
</dbReference>
<evidence type="ECO:0000313" key="3">
    <source>
        <dbReference type="Proteomes" id="UP001589894"/>
    </source>
</evidence>
<accession>A0ABV6P674</accession>
<comment type="caution">
    <text evidence="2">The sequence shown here is derived from an EMBL/GenBank/DDBJ whole genome shotgun (WGS) entry which is preliminary data.</text>
</comment>
<dbReference type="RefSeq" id="WP_377344089.1">
    <property type="nucleotide sequence ID" value="NZ_JBHLUE010000036.1"/>
</dbReference>
<gene>
    <name evidence="2" type="ORF">ACFFHU_30990</name>
</gene>
<feature type="domain" description="Beta-lactamase-related" evidence="1">
    <location>
        <begin position="16"/>
        <end position="339"/>
    </location>
</feature>
<dbReference type="Proteomes" id="UP001589894">
    <property type="component" value="Unassembled WGS sequence"/>
</dbReference>
<organism evidence="2 3">
    <name type="scientific">Plantactinospora siamensis</name>
    <dbReference type="NCBI Taxonomy" id="555372"/>
    <lineage>
        <taxon>Bacteria</taxon>
        <taxon>Bacillati</taxon>
        <taxon>Actinomycetota</taxon>
        <taxon>Actinomycetes</taxon>
        <taxon>Micromonosporales</taxon>
        <taxon>Micromonosporaceae</taxon>
        <taxon>Plantactinospora</taxon>
    </lineage>
</organism>